<feature type="binding site" description="axial binding residue" evidence="4">
    <location>
        <position position="465"/>
    </location>
    <ligand>
        <name>heme</name>
        <dbReference type="ChEBI" id="CHEBI:30413"/>
    </ligand>
    <ligandPart>
        <name>Fe</name>
        <dbReference type="ChEBI" id="CHEBI:18248"/>
    </ligandPart>
</feature>
<protein>
    <submittedName>
        <fullName evidence="6">Cytochrome P450 monooxygenase</fullName>
    </submittedName>
</protein>
<keyword evidence="5" id="KW-0472">Membrane</keyword>
<dbReference type="AlphaFoldDB" id="A0A5N7BCT3"/>
<dbReference type="GO" id="GO:0016705">
    <property type="term" value="F:oxidoreductase activity, acting on paired donors, with incorporation or reduction of molecular oxygen"/>
    <property type="evidence" value="ECO:0007669"/>
    <property type="project" value="InterPro"/>
</dbReference>
<evidence type="ECO:0000313" key="7">
    <source>
        <dbReference type="Proteomes" id="UP000326198"/>
    </source>
</evidence>
<keyword evidence="3 6" id="KW-0503">Monooxygenase</keyword>
<keyword evidence="5" id="KW-1133">Transmembrane helix</keyword>
<keyword evidence="4" id="KW-0408">Iron</keyword>
<accession>A0A5N7BCT3</accession>
<evidence type="ECO:0000256" key="3">
    <source>
        <dbReference type="ARBA" id="ARBA00023033"/>
    </source>
</evidence>
<dbReference type="EMBL" id="ML736192">
    <property type="protein sequence ID" value="KAE8379573.1"/>
    <property type="molecule type" value="Genomic_DNA"/>
</dbReference>
<dbReference type="GO" id="GO:0005506">
    <property type="term" value="F:iron ion binding"/>
    <property type="evidence" value="ECO:0007669"/>
    <property type="project" value="InterPro"/>
</dbReference>
<dbReference type="PANTHER" id="PTHR24305:SF222">
    <property type="entry name" value="CYTOCHROME P450 MONOOXYGENASE STCS"/>
    <property type="match status" value="1"/>
</dbReference>
<comment type="similarity">
    <text evidence="1">Belongs to the cytochrome P450 family.</text>
</comment>
<dbReference type="OrthoDB" id="10029320at2759"/>
<dbReference type="InterPro" id="IPR050121">
    <property type="entry name" value="Cytochrome_P450_monoxygenase"/>
</dbReference>
<dbReference type="InterPro" id="IPR002401">
    <property type="entry name" value="Cyt_P450_E_grp-I"/>
</dbReference>
<comment type="cofactor">
    <cofactor evidence="4">
        <name>heme</name>
        <dbReference type="ChEBI" id="CHEBI:30413"/>
    </cofactor>
</comment>
<dbReference type="GO" id="GO:0020037">
    <property type="term" value="F:heme binding"/>
    <property type="evidence" value="ECO:0007669"/>
    <property type="project" value="InterPro"/>
</dbReference>
<keyword evidence="2" id="KW-0560">Oxidoreductase</keyword>
<keyword evidence="4" id="KW-0479">Metal-binding</keyword>
<feature type="transmembrane region" description="Helical" evidence="5">
    <location>
        <begin position="12"/>
        <end position="30"/>
    </location>
</feature>
<dbReference type="InterPro" id="IPR001128">
    <property type="entry name" value="Cyt_P450"/>
</dbReference>
<dbReference type="Proteomes" id="UP000326198">
    <property type="component" value="Unassembled WGS sequence"/>
</dbReference>
<dbReference type="PANTHER" id="PTHR24305">
    <property type="entry name" value="CYTOCHROME P450"/>
    <property type="match status" value="1"/>
</dbReference>
<proteinExistence type="inferred from homology"/>
<keyword evidence="7" id="KW-1185">Reference proteome</keyword>
<evidence type="ECO:0000256" key="2">
    <source>
        <dbReference type="ARBA" id="ARBA00023002"/>
    </source>
</evidence>
<name>A0A5N7BCT3_9EURO</name>
<dbReference type="GO" id="GO:0004497">
    <property type="term" value="F:monooxygenase activity"/>
    <property type="evidence" value="ECO:0007669"/>
    <property type="project" value="UniProtKB-KW"/>
</dbReference>
<evidence type="ECO:0000256" key="1">
    <source>
        <dbReference type="ARBA" id="ARBA00010617"/>
    </source>
</evidence>
<evidence type="ECO:0000256" key="4">
    <source>
        <dbReference type="PIRSR" id="PIRSR602401-1"/>
    </source>
</evidence>
<dbReference type="CDD" id="cd11051">
    <property type="entry name" value="CYP59-like"/>
    <property type="match status" value="1"/>
</dbReference>
<dbReference type="PRINTS" id="PR00385">
    <property type="entry name" value="P450"/>
</dbReference>
<keyword evidence="4" id="KW-0349">Heme</keyword>
<gene>
    <name evidence="6" type="ORF">BDV26DRAFT_291172</name>
</gene>
<keyword evidence="5" id="KW-0812">Transmembrane</keyword>
<organism evidence="6 7">
    <name type="scientific">Aspergillus bertholletiae</name>
    <dbReference type="NCBI Taxonomy" id="1226010"/>
    <lineage>
        <taxon>Eukaryota</taxon>
        <taxon>Fungi</taxon>
        <taxon>Dikarya</taxon>
        <taxon>Ascomycota</taxon>
        <taxon>Pezizomycotina</taxon>
        <taxon>Eurotiomycetes</taxon>
        <taxon>Eurotiomycetidae</taxon>
        <taxon>Eurotiales</taxon>
        <taxon>Aspergillaceae</taxon>
        <taxon>Aspergillus</taxon>
        <taxon>Aspergillus subgen. Circumdati</taxon>
    </lineage>
</organism>
<dbReference type="PRINTS" id="PR00463">
    <property type="entry name" value="EP450I"/>
</dbReference>
<dbReference type="InterPro" id="IPR036396">
    <property type="entry name" value="Cyt_P450_sf"/>
</dbReference>
<reference evidence="6 7" key="1">
    <citation type="submission" date="2019-04" db="EMBL/GenBank/DDBJ databases">
        <title>Friends and foes A comparative genomics studyof 23 Aspergillus species from section Flavi.</title>
        <authorList>
            <consortium name="DOE Joint Genome Institute"/>
            <person name="Kjaerbolling I."/>
            <person name="Vesth T."/>
            <person name="Frisvad J.C."/>
            <person name="Nybo J.L."/>
            <person name="Theobald S."/>
            <person name="Kildgaard S."/>
            <person name="Isbrandt T."/>
            <person name="Kuo A."/>
            <person name="Sato A."/>
            <person name="Lyhne E.K."/>
            <person name="Kogle M.E."/>
            <person name="Wiebenga A."/>
            <person name="Kun R.S."/>
            <person name="Lubbers R.J."/>
            <person name="Makela M.R."/>
            <person name="Barry K."/>
            <person name="Chovatia M."/>
            <person name="Clum A."/>
            <person name="Daum C."/>
            <person name="Haridas S."/>
            <person name="He G."/>
            <person name="LaButti K."/>
            <person name="Lipzen A."/>
            <person name="Mondo S."/>
            <person name="Riley R."/>
            <person name="Salamov A."/>
            <person name="Simmons B.A."/>
            <person name="Magnuson J.K."/>
            <person name="Henrissat B."/>
            <person name="Mortensen U.H."/>
            <person name="Larsen T.O."/>
            <person name="Devries R.P."/>
            <person name="Grigoriev I.V."/>
            <person name="Machida M."/>
            <person name="Baker S.E."/>
            <person name="Andersen M.R."/>
        </authorList>
    </citation>
    <scope>NUCLEOTIDE SEQUENCE [LARGE SCALE GENOMIC DNA]</scope>
    <source>
        <strain evidence="6 7">IBT 29228</strain>
    </source>
</reference>
<dbReference type="Pfam" id="PF00067">
    <property type="entry name" value="p450"/>
    <property type="match status" value="1"/>
</dbReference>
<evidence type="ECO:0000256" key="5">
    <source>
        <dbReference type="SAM" id="Phobius"/>
    </source>
</evidence>
<dbReference type="SUPFAM" id="SSF48264">
    <property type="entry name" value="Cytochrome P450"/>
    <property type="match status" value="1"/>
</dbReference>
<evidence type="ECO:0000313" key="6">
    <source>
        <dbReference type="EMBL" id="KAE8379573.1"/>
    </source>
</evidence>
<dbReference type="Gene3D" id="1.10.630.10">
    <property type="entry name" value="Cytochrome P450"/>
    <property type="match status" value="1"/>
</dbReference>
<sequence>MTSDYDLIERWSSPSSLGLIVLLLATGYLYRRLQYYRFEQYASWPQPPPSLLFGHLKVMHWALQQCPSRDCTDAAFIKIWELQGKPPAFVLDFRPFGPVLCIVCKYDLAEQCIRTTKDLPYGMHKSPTLALFADLIGKGSILTTDGEQWRELRKKFNSGFASSHLLRLLPVILDSTSRFTASLDQCVNSGEEFKLGDLCSSVTYDIIYPLTMGGGSTKSHQNEIRQLYQEIVETYRSVLETSVFADPRIKWRRRNLATKLDSLIKQDIEENFQPQSQDTRPGSIVALSLKDHQALTPEILQSTCDQVKTFLFAGQDTTSTTLQWAIYELSRTPGALQALRREHDEMFGPDSSPEDVRDMLVSQGASILSKMSYTSAVIKEALRLHPPGGTARQAAPGTEMYIQLPDGRNLRTDGLVAFNCLSIIHRDDDVYGENKDDFVPERWLHEAGNIPPGAWRPFERGPRGCIGQELANIEARVILACIVRRYDFSKIGIGATKYGSNGEPILNQKGQYDVVSEMYDIREVTFKPVDAMRMRVKFAGKTPAGVGVEHI</sequence>